<dbReference type="PANTHER" id="PTHR32196">
    <property type="entry name" value="ABC TRANSPORTER PERMEASE PROTEIN YPHD-RELATED-RELATED"/>
    <property type="match status" value="1"/>
</dbReference>
<dbReference type="EMBL" id="JBHUEO010000030">
    <property type="protein sequence ID" value="MFD1707277.1"/>
    <property type="molecule type" value="Genomic_DNA"/>
</dbReference>
<keyword evidence="8" id="KW-1185">Reference proteome</keyword>
<evidence type="ECO:0000256" key="4">
    <source>
        <dbReference type="ARBA" id="ARBA00022989"/>
    </source>
</evidence>
<organism evidence="7 8">
    <name type="scientific">Siminovitchia sediminis</name>
    <dbReference type="NCBI Taxonomy" id="1274353"/>
    <lineage>
        <taxon>Bacteria</taxon>
        <taxon>Bacillati</taxon>
        <taxon>Bacillota</taxon>
        <taxon>Bacilli</taxon>
        <taxon>Bacillales</taxon>
        <taxon>Bacillaceae</taxon>
        <taxon>Siminovitchia</taxon>
    </lineage>
</organism>
<comment type="subcellular location">
    <subcellularLocation>
        <location evidence="1">Cell membrane</location>
        <topology evidence="1">Multi-pass membrane protein</topology>
    </subcellularLocation>
</comment>
<feature type="transmembrane region" description="Helical" evidence="6">
    <location>
        <begin position="296"/>
        <end position="312"/>
    </location>
</feature>
<keyword evidence="4 6" id="KW-1133">Transmembrane helix</keyword>
<evidence type="ECO:0000313" key="8">
    <source>
        <dbReference type="Proteomes" id="UP001597301"/>
    </source>
</evidence>
<evidence type="ECO:0000256" key="1">
    <source>
        <dbReference type="ARBA" id="ARBA00004651"/>
    </source>
</evidence>
<dbReference type="PANTHER" id="PTHR32196:SF69">
    <property type="entry name" value="BRANCHED-CHAIN AMINO ACID TRANSPORT SYSTEM, PERMEASE PROTEIN"/>
    <property type="match status" value="1"/>
</dbReference>
<feature type="transmembrane region" description="Helical" evidence="6">
    <location>
        <begin position="265"/>
        <end position="284"/>
    </location>
</feature>
<gene>
    <name evidence="7" type="ORF">ACFSCZ_11100</name>
</gene>
<feature type="transmembrane region" description="Helical" evidence="6">
    <location>
        <begin position="159"/>
        <end position="180"/>
    </location>
</feature>
<feature type="transmembrane region" description="Helical" evidence="6">
    <location>
        <begin position="236"/>
        <end position="258"/>
    </location>
</feature>
<protein>
    <submittedName>
        <fullName evidence="7">ABC transporter permease</fullName>
    </submittedName>
</protein>
<dbReference type="InterPro" id="IPR001851">
    <property type="entry name" value="ABC_transp_permease"/>
</dbReference>
<feature type="transmembrane region" description="Helical" evidence="6">
    <location>
        <begin position="12"/>
        <end position="29"/>
    </location>
</feature>
<dbReference type="RefSeq" id="WP_380774000.1">
    <property type="nucleotide sequence ID" value="NZ_JBHUEO010000030.1"/>
</dbReference>
<evidence type="ECO:0000256" key="6">
    <source>
        <dbReference type="SAM" id="Phobius"/>
    </source>
</evidence>
<dbReference type="Proteomes" id="UP001597301">
    <property type="component" value="Unassembled WGS sequence"/>
</dbReference>
<feature type="transmembrane region" description="Helical" evidence="6">
    <location>
        <begin position="208"/>
        <end position="230"/>
    </location>
</feature>
<keyword evidence="5 6" id="KW-0472">Membrane</keyword>
<evidence type="ECO:0000256" key="2">
    <source>
        <dbReference type="ARBA" id="ARBA00022475"/>
    </source>
</evidence>
<keyword evidence="2" id="KW-1003">Cell membrane</keyword>
<feature type="transmembrane region" description="Helical" evidence="6">
    <location>
        <begin position="87"/>
        <end position="106"/>
    </location>
</feature>
<keyword evidence="3 6" id="KW-0812">Transmembrane</keyword>
<comment type="caution">
    <text evidence="7">The sequence shown here is derived from an EMBL/GenBank/DDBJ whole genome shotgun (WGS) entry which is preliminary data.</text>
</comment>
<dbReference type="Pfam" id="PF02653">
    <property type="entry name" value="BPD_transp_2"/>
    <property type="match status" value="1"/>
</dbReference>
<sequence>MFAALFGSVEQGIIYAIMALGVYLSFRVLDFPDLTVDGSFVTGAAVAATMIIFGYHPAAATVTALVIGFFAGCITGLLNTKGKINPLLSGILMMIALYSINLRIMGMTSDTSVGRPNIPLLNSETIFSQFQGFWGSLGIDTALNSMLAAIGIKHLPSTWGTLVLMAIVTLIIKLAADWFLRTEVGLAIRATGDNKRMIRSFSANTDNLVILGLGISNGLVALSGALIAQYSKFSDIGMGIGMIIIGLASVIIGEAIFGTKTIVRTTLAVIAGAIIYRIVLGLALRIKLLDTGDMKLITAVIVIAALVMPQIIDKRRENKRKAKRHAERMAALKNTDNKEVETVAEARTD</sequence>
<evidence type="ECO:0000256" key="5">
    <source>
        <dbReference type="ARBA" id="ARBA00023136"/>
    </source>
</evidence>
<name>A0ABW4KJP3_9BACI</name>
<evidence type="ECO:0000313" key="7">
    <source>
        <dbReference type="EMBL" id="MFD1707277.1"/>
    </source>
</evidence>
<dbReference type="CDD" id="cd06574">
    <property type="entry name" value="TM_PBP1_branched-chain-AA_like"/>
    <property type="match status" value="1"/>
</dbReference>
<proteinExistence type="predicted"/>
<evidence type="ECO:0000256" key="3">
    <source>
        <dbReference type="ARBA" id="ARBA00022692"/>
    </source>
</evidence>
<reference evidence="8" key="1">
    <citation type="journal article" date="2019" name="Int. J. Syst. Evol. Microbiol.">
        <title>The Global Catalogue of Microorganisms (GCM) 10K type strain sequencing project: providing services to taxonomists for standard genome sequencing and annotation.</title>
        <authorList>
            <consortium name="The Broad Institute Genomics Platform"/>
            <consortium name="The Broad Institute Genome Sequencing Center for Infectious Disease"/>
            <person name="Wu L."/>
            <person name="Ma J."/>
        </authorList>
    </citation>
    <scope>NUCLEOTIDE SEQUENCE [LARGE SCALE GENOMIC DNA]</scope>
    <source>
        <strain evidence="8">CGMCC 1.12295</strain>
    </source>
</reference>
<accession>A0ABW4KJP3</accession>